<evidence type="ECO:0000313" key="2">
    <source>
        <dbReference type="EMBL" id="KKI99870.1"/>
    </source>
</evidence>
<accession>A0A0M2PTP9</accession>
<name>A0A0M2PTP9_PROHO</name>
<comment type="caution">
    <text evidence="2">The sequence shown here is derived from an EMBL/GenBank/DDBJ whole genome shotgun (WGS) entry which is preliminary data.</text>
</comment>
<dbReference type="PANTHER" id="PTHR35400:SF1">
    <property type="entry name" value="SLR1083 PROTEIN"/>
    <property type="match status" value="1"/>
</dbReference>
<dbReference type="PANTHER" id="PTHR35400">
    <property type="entry name" value="SLR1083 PROTEIN"/>
    <property type="match status" value="1"/>
</dbReference>
<dbReference type="AlphaFoldDB" id="A0A0M2PTP9"/>
<gene>
    <name evidence="2" type="ORF">PROH_08565</name>
</gene>
<dbReference type="InterPro" id="IPR008538">
    <property type="entry name" value="Uma2"/>
</dbReference>
<dbReference type="Pfam" id="PF05685">
    <property type="entry name" value="Uma2"/>
    <property type="match status" value="1"/>
</dbReference>
<keyword evidence="3" id="KW-1185">Reference proteome</keyword>
<feature type="domain" description="Putative restriction endonuclease" evidence="1">
    <location>
        <begin position="27"/>
        <end position="166"/>
    </location>
</feature>
<dbReference type="eggNOG" id="COG4636">
    <property type="taxonomic scope" value="Bacteria"/>
</dbReference>
<dbReference type="InterPro" id="IPR011335">
    <property type="entry name" value="Restrct_endonuc-II-like"/>
</dbReference>
<reference evidence="2" key="1">
    <citation type="submission" date="2012-04" db="EMBL/GenBank/DDBJ databases">
        <authorList>
            <person name="Borisov I.G."/>
            <person name="Ivanikova N.V."/>
            <person name="Pinevich A.V."/>
        </authorList>
    </citation>
    <scope>NUCLEOTIDE SEQUENCE</scope>
    <source>
        <strain evidence="2">CALU 1027</strain>
    </source>
</reference>
<dbReference type="SUPFAM" id="SSF52980">
    <property type="entry name" value="Restriction endonuclease-like"/>
    <property type="match status" value="1"/>
</dbReference>
<dbReference type="OrthoDB" id="511724at2"/>
<evidence type="ECO:0000259" key="1">
    <source>
        <dbReference type="Pfam" id="PF05685"/>
    </source>
</evidence>
<dbReference type="Proteomes" id="UP000034681">
    <property type="component" value="Unassembled WGS sequence"/>
</dbReference>
<sequence length="210" mass="23212">MDTVTLAAFPQAVALPPEPVWRLTLDQYQAMVRSQILTEADALEFLDGFLIPKMIKNPPHRISTQLLRQVLEAWIPEGYYVDSQEPITLATSEPEPDGAVIQGKTTDYRDRHPGGAEVLLVVEVADATLARDRGLKQRLYSAAGIPHYWILNLVDRQLECYSNPQPGAAGGTYGDYAVVGEGEAIVFPWEPDGERQEATDKTRPVVGDLL</sequence>
<dbReference type="STRING" id="317619.GCA_000332315_00514"/>
<organism evidence="2 3">
    <name type="scientific">Prochlorothrix hollandica PCC 9006 = CALU 1027</name>
    <dbReference type="NCBI Taxonomy" id="317619"/>
    <lineage>
        <taxon>Bacteria</taxon>
        <taxon>Bacillati</taxon>
        <taxon>Cyanobacteriota</taxon>
        <taxon>Cyanophyceae</taxon>
        <taxon>Prochlorotrichales</taxon>
        <taxon>Prochlorotrichaceae</taxon>
        <taxon>Prochlorothrix</taxon>
    </lineage>
</organism>
<protein>
    <recommendedName>
        <fullName evidence="1">Putative restriction endonuclease domain-containing protein</fullName>
    </recommendedName>
</protein>
<dbReference type="EMBL" id="AJTX02000004">
    <property type="protein sequence ID" value="KKI99870.1"/>
    <property type="molecule type" value="Genomic_DNA"/>
</dbReference>
<dbReference type="InterPro" id="IPR012296">
    <property type="entry name" value="Nuclease_put_TT1808"/>
</dbReference>
<dbReference type="CDD" id="cd06260">
    <property type="entry name" value="DUF820-like"/>
    <property type="match status" value="1"/>
</dbReference>
<dbReference type="RefSeq" id="WP_017711182.1">
    <property type="nucleotide sequence ID" value="NZ_KB235933.1"/>
</dbReference>
<proteinExistence type="predicted"/>
<dbReference type="Gene3D" id="3.90.1570.10">
    <property type="entry name" value="tt1808, chain A"/>
    <property type="match status" value="1"/>
</dbReference>
<evidence type="ECO:0000313" key="3">
    <source>
        <dbReference type="Proteomes" id="UP000034681"/>
    </source>
</evidence>